<keyword evidence="1" id="KW-0472">Membrane</keyword>
<name>A0A067TF46_GALM3</name>
<protein>
    <recommendedName>
        <fullName evidence="4">Transmembrane protein</fullName>
    </recommendedName>
</protein>
<keyword evidence="3" id="KW-1185">Reference proteome</keyword>
<feature type="transmembrane region" description="Helical" evidence="1">
    <location>
        <begin position="79"/>
        <end position="106"/>
    </location>
</feature>
<feature type="transmembrane region" description="Helical" evidence="1">
    <location>
        <begin position="224"/>
        <end position="251"/>
    </location>
</feature>
<feature type="transmembrane region" description="Helical" evidence="1">
    <location>
        <begin position="151"/>
        <end position="174"/>
    </location>
</feature>
<organism evidence="2 3">
    <name type="scientific">Galerina marginata (strain CBS 339.88)</name>
    <dbReference type="NCBI Taxonomy" id="685588"/>
    <lineage>
        <taxon>Eukaryota</taxon>
        <taxon>Fungi</taxon>
        <taxon>Dikarya</taxon>
        <taxon>Basidiomycota</taxon>
        <taxon>Agaricomycotina</taxon>
        <taxon>Agaricomycetes</taxon>
        <taxon>Agaricomycetidae</taxon>
        <taxon>Agaricales</taxon>
        <taxon>Agaricineae</taxon>
        <taxon>Strophariaceae</taxon>
        <taxon>Galerina</taxon>
    </lineage>
</organism>
<proteinExistence type="predicted"/>
<sequence>MPVDANSAVIPPTWFGLLLFGHITGISLTILRIIDKAVRVKIIWWDDVLAVVSSGITGSMLAIFIYFAKAQHIDSFSRLYLITLSLHFSLVWLTRACITLLVARIFRVSKAQIYYTTTRSAGVFLVVGLTFSIGVNVIYEEQRRKHQVNTGLFSVPLALVLCAILTDFLADAYIVYSSWSLFNTPLLSKNKRYAILSGFSASGVTFVASIVCWVLILTQHSSNLGFHICLVNAMSAVSMIVSNAAIAFGRFHTIFVNIRKRARRLPEQPDDVSLNIPDDIAPLSLTRISTADYQAESFAMDPTNAISSTSKPQGTFHDSLAPSCVKYS</sequence>
<evidence type="ECO:0000256" key="1">
    <source>
        <dbReference type="SAM" id="Phobius"/>
    </source>
</evidence>
<evidence type="ECO:0008006" key="4">
    <source>
        <dbReference type="Google" id="ProtNLM"/>
    </source>
</evidence>
<feature type="transmembrane region" description="Helical" evidence="1">
    <location>
        <begin position="118"/>
        <end position="139"/>
    </location>
</feature>
<dbReference type="EMBL" id="KL142374">
    <property type="protein sequence ID" value="KDR78504.1"/>
    <property type="molecule type" value="Genomic_DNA"/>
</dbReference>
<feature type="transmembrane region" description="Helical" evidence="1">
    <location>
        <begin position="12"/>
        <end position="31"/>
    </location>
</feature>
<feature type="transmembrane region" description="Helical" evidence="1">
    <location>
        <begin position="195"/>
        <end position="218"/>
    </location>
</feature>
<keyword evidence="1" id="KW-1133">Transmembrane helix</keyword>
<gene>
    <name evidence="2" type="ORF">GALMADRAFT_137565</name>
</gene>
<accession>A0A067TF46</accession>
<dbReference type="AlphaFoldDB" id="A0A067TF46"/>
<keyword evidence="1" id="KW-0812">Transmembrane</keyword>
<reference evidence="3" key="1">
    <citation type="journal article" date="2014" name="Proc. Natl. Acad. Sci. U.S.A.">
        <title>Extensive sampling of basidiomycete genomes demonstrates inadequacy of the white-rot/brown-rot paradigm for wood decay fungi.</title>
        <authorList>
            <person name="Riley R."/>
            <person name="Salamov A.A."/>
            <person name="Brown D.W."/>
            <person name="Nagy L.G."/>
            <person name="Floudas D."/>
            <person name="Held B.W."/>
            <person name="Levasseur A."/>
            <person name="Lombard V."/>
            <person name="Morin E."/>
            <person name="Otillar R."/>
            <person name="Lindquist E.A."/>
            <person name="Sun H."/>
            <person name="LaButti K.M."/>
            <person name="Schmutz J."/>
            <person name="Jabbour D."/>
            <person name="Luo H."/>
            <person name="Baker S.E."/>
            <person name="Pisabarro A.G."/>
            <person name="Walton J.D."/>
            <person name="Blanchette R.A."/>
            <person name="Henrissat B."/>
            <person name="Martin F."/>
            <person name="Cullen D."/>
            <person name="Hibbett D.S."/>
            <person name="Grigoriev I.V."/>
        </authorList>
    </citation>
    <scope>NUCLEOTIDE SEQUENCE [LARGE SCALE GENOMIC DNA]</scope>
    <source>
        <strain evidence="3">CBS 339.88</strain>
    </source>
</reference>
<dbReference type="Proteomes" id="UP000027222">
    <property type="component" value="Unassembled WGS sequence"/>
</dbReference>
<dbReference type="HOGENOM" id="CLU_847433_0_0_1"/>
<evidence type="ECO:0000313" key="2">
    <source>
        <dbReference type="EMBL" id="KDR78504.1"/>
    </source>
</evidence>
<feature type="transmembrane region" description="Helical" evidence="1">
    <location>
        <begin position="43"/>
        <end position="67"/>
    </location>
</feature>
<evidence type="ECO:0000313" key="3">
    <source>
        <dbReference type="Proteomes" id="UP000027222"/>
    </source>
</evidence>